<dbReference type="Pfam" id="PF13409">
    <property type="entry name" value="GST_N_2"/>
    <property type="match status" value="1"/>
</dbReference>
<evidence type="ECO:0000259" key="1">
    <source>
        <dbReference type="PROSITE" id="PS50404"/>
    </source>
</evidence>
<dbReference type="SUPFAM" id="SSF52833">
    <property type="entry name" value="Thioredoxin-like"/>
    <property type="match status" value="1"/>
</dbReference>
<keyword evidence="2" id="KW-0808">Transferase</keyword>
<dbReference type="InterPro" id="IPR036249">
    <property type="entry name" value="Thioredoxin-like_sf"/>
</dbReference>
<dbReference type="GO" id="GO:0005737">
    <property type="term" value="C:cytoplasm"/>
    <property type="evidence" value="ECO:0007669"/>
    <property type="project" value="TreeGrafter"/>
</dbReference>
<organism evidence="2 3">
    <name type="scientific">Albimonas donghaensis</name>
    <dbReference type="NCBI Taxonomy" id="356660"/>
    <lineage>
        <taxon>Bacteria</taxon>
        <taxon>Pseudomonadati</taxon>
        <taxon>Pseudomonadota</taxon>
        <taxon>Alphaproteobacteria</taxon>
        <taxon>Rhodobacterales</taxon>
        <taxon>Paracoccaceae</taxon>
        <taxon>Albimonas</taxon>
    </lineage>
</organism>
<reference evidence="2 3" key="1">
    <citation type="submission" date="2016-10" db="EMBL/GenBank/DDBJ databases">
        <authorList>
            <person name="de Groot N.N."/>
        </authorList>
    </citation>
    <scope>NUCLEOTIDE SEQUENCE [LARGE SCALE GENOMIC DNA]</scope>
    <source>
        <strain evidence="2 3">DSM 17890</strain>
    </source>
</reference>
<dbReference type="PROSITE" id="PS50404">
    <property type="entry name" value="GST_NTER"/>
    <property type="match status" value="1"/>
</dbReference>
<dbReference type="STRING" id="356660.SAMN05444336_104383"/>
<accession>A0A1H3AZV0</accession>
<keyword evidence="3" id="KW-1185">Reference proteome</keyword>
<evidence type="ECO:0000313" key="3">
    <source>
        <dbReference type="Proteomes" id="UP000199118"/>
    </source>
</evidence>
<dbReference type="Gene3D" id="1.20.1050.10">
    <property type="match status" value="1"/>
</dbReference>
<dbReference type="PANTHER" id="PTHR43968:SF6">
    <property type="entry name" value="GLUTATHIONE S-TRANSFERASE OMEGA"/>
    <property type="match status" value="1"/>
</dbReference>
<proteinExistence type="predicted"/>
<dbReference type="Pfam" id="PF13410">
    <property type="entry name" value="GST_C_2"/>
    <property type="match status" value="1"/>
</dbReference>
<dbReference type="Gene3D" id="3.40.30.10">
    <property type="entry name" value="Glutaredoxin"/>
    <property type="match status" value="1"/>
</dbReference>
<sequence>MMRLRHSPSSPFVRKVMIVLHETGLLDQVTLESGATTPYDSNPEVVAINPLGKIPCLVTPEGQGIYDSTVITRYLDGLHGGEKLYPTGAAEIPTLVLEATGNAMMEAGIAVVYEGRLREEGKRSEEWMAAQRAKIARALDALEGRKFADKLDIGQIALGCALGYLDFRFEAWDWRSGRPGLAAFARRMAKRPSFEATKPA</sequence>
<dbReference type="CDD" id="cd03205">
    <property type="entry name" value="GST_C_6"/>
    <property type="match status" value="1"/>
</dbReference>
<dbReference type="InterPro" id="IPR036282">
    <property type="entry name" value="Glutathione-S-Trfase_C_sf"/>
</dbReference>
<evidence type="ECO:0000313" key="2">
    <source>
        <dbReference type="EMBL" id="SDX35143.1"/>
    </source>
</evidence>
<dbReference type="CDD" id="cd03049">
    <property type="entry name" value="GST_N_3"/>
    <property type="match status" value="1"/>
</dbReference>
<dbReference type="PANTHER" id="PTHR43968">
    <property type="match status" value="1"/>
</dbReference>
<dbReference type="Proteomes" id="UP000199118">
    <property type="component" value="Unassembled WGS sequence"/>
</dbReference>
<dbReference type="InterPro" id="IPR004045">
    <property type="entry name" value="Glutathione_S-Trfase_N"/>
</dbReference>
<dbReference type="SUPFAM" id="SSF47616">
    <property type="entry name" value="GST C-terminal domain-like"/>
    <property type="match status" value="1"/>
</dbReference>
<name>A0A1H3AZV0_9RHOB</name>
<dbReference type="EMBL" id="FNMZ01000004">
    <property type="protein sequence ID" value="SDX35143.1"/>
    <property type="molecule type" value="Genomic_DNA"/>
</dbReference>
<dbReference type="AlphaFoldDB" id="A0A1H3AZV0"/>
<gene>
    <name evidence="2" type="ORF">SAMN05444336_104383</name>
</gene>
<dbReference type="GO" id="GO:0016740">
    <property type="term" value="F:transferase activity"/>
    <property type="evidence" value="ECO:0007669"/>
    <property type="project" value="UniProtKB-KW"/>
</dbReference>
<feature type="domain" description="GST N-terminal" evidence="1">
    <location>
        <begin position="1"/>
        <end position="83"/>
    </location>
</feature>
<dbReference type="RefSeq" id="WP_342707995.1">
    <property type="nucleotide sequence ID" value="NZ_FNMZ01000004.1"/>
</dbReference>
<protein>
    <submittedName>
        <fullName evidence="2">Glutathione S-transferase</fullName>
    </submittedName>
</protein>
<dbReference type="InterPro" id="IPR050983">
    <property type="entry name" value="GST_Omega/HSP26"/>
</dbReference>